<keyword evidence="1" id="KW-0001">2Fe-2S</keyword>
<dbReference type="Gene3D" id="1.10.150.120">
    <property type="entry name" value="[2Fe-2S]-binding domain"/>
    <property type="match status" value="1"/>
</dbReference>
<dbReference type="PROSITE" id="PS51085">
    <property type="entry name" value="2FE2S_FER_2"/>
    <property type="match status" value="1"/>
</dbReference>
<keyword evidence="4" id="KW-0408">Iron</keyword>
<dbReference type="InterPro" id="IPR001041">
    <property type="entry name" value="2Fe-2S_ferredoxin-type"/>
</dbReference>
<dbReference type="InterPro" id="IPR006058">
    <property type="entry name" value="2Fe2S_fd_BS"/>
</dbReference>
<dbReference type="InterPro" id="IPR036884">
    <property type="entry name" value="2Fe-2S-bd_dom_sf"/>
</dbReference>
<dbReference type="SUPFAM" id="SSF47741">
    <property type="entry name" value="CO dehydrogenase ISP C-domain like"/>
    <property type="match status" value="1"/>
</dbReference>
<dbReference type="Pfam" id="PF00111">
    <property type="entry name" value="Fer2"/>
    <property type="match status" value="1"/>
</dbReference>
<keyword evidence="3 7" id="KW-0560">Oxidoreductase</keyword>
<sequence length="158" mass="17037">MIQIKGLTQIELNVNSEVRTATISPEDTLLRVIRESLGLIGPKVGCENGDCGACTVLLDGKPVKSCMMLALDAVGKEIVTVEGLNDTLIQEAFVEYGGFQCGYCTSGFLMNAYAMLDAVPDADETVKSEWLSSNLCRCTGYEGIKKAVAFVQKSQKNK</sequence>
<dbReference type="InterPro" id="IPR051452">
    <property type="entry name" value="Diverse_Oxidoreductases"/>
</dbReference>
<evidence type="ECO:0000313" key="7">
    <source>
        <dbReference type="EMBL" id="MBM7561700.1"/>
    </source>
</evidence>
<protein>
    <submittedName>
        <fullName evidence="7">Carbon-monoxide dehydrogenase small subunit</fullName>
        <ecNumber evidence="7">1.2.7.4</ecNumber>
    </submittedName>
</protein>
<evidence type="ECO:0000313" key="8">
    <source>
        <dbReference type="Proteomes" id="UP000767854"/>
    </source>
</evidence>
<dbReference type="CDD" id="cd00207">
    <property type="entry name" value="fer2"/>
    <property type="match status" value="1"/>
</dbReference>
<reference evidence="7 8" key="1">
    <citation type="submission" date="2021-01" db="EMBL/GenBank/DDBJ databases">
        <title>Genomic Encyclopedia of Type Strains, Phase IV (KMG-IV): sequencing the most valuable type-strain genomes for metagenomic binning, comparative biology and taxonomic classification.</title>
        <authorList>
            <person name="Goeker M."/>
        </authorList>
    </citation>
    <scope>NUCLEOTIDE SEQUENCE [LARGE SCALE GENOMIC DNA]</scope>
    <source>
        <strain evidence="7 8">DSM 24436</strain>
    </source>
</reference>
<dbReference type="Gene3D" id="3.10.20.30">
    <property type="match status" value="1"/>
</dbReference>
<dbReference type="Proteomes" id="UP000767854">
    <property type="component" value="Unassembled WGS sequence"/>
</dbReference>
<dbReference type="PROSITE" id="PS00197">
    <property type="entry name" value="2FE2S_FER_1"/>
    <property type="match status" value="1"/>
</dbReference>
<keyword evidence="8" id="KW-1185">Reference proteome</keyword>
<dbReference type="GO" id="GO:0043885">
    <property type="term" value="F:anaerobic carbon-monoxide dehydrogenase activity"/>
    <property type="evidence" value="ECO:0007669"/>
    <property type="project" value="UniProtKB-EC"/>
</dbReference>
<name>A0ABS2MQM4_9FIRM</name>
<dbReference type="SUPFAM" id="SSF54292">
    <property type="entry name" value="2Fe-2S ferredoxin-like"/>
    <property type="match status" value="1"/>
</dbReference>
<dbReference type="EC" id="1.2.7.4" evidence="7"/>
<feature type="domain" description="2Fe-2S ferredoxin-type" evidence="6">
    <location>
        <begin position="8"/>
        <end position="84"/>
    </location>
</feature>
<gene>
    <name evidence="7" type="ORF">JOC49_001241</name>
</gene>
<dbReference type="EMBL" id="JAFBDT010000007">
    <property type="protein sequence ID" value="MBM7561700.1"/>
    <property type="molecule type" value="Genomic_DNA"/>
</dbReference>
<evidence type="ECO:0000256" key="1">
    <source>
        <dbReference type="ARBA" id="ARBA00022714"/>
    </source>
</evidence>
<dbReference type="PANTHER" id="PTHR44379:SF7">
    <property type="entry name" value="XANTHINE DEHYDROGENASE SUBUNIT E-RELATED"/>
    <property type="match status" value="1"/>
</dbReference>
<keyword evidence="5" id="KW-0411">Iron-sulfur</keyword>
<evidence type="ECO:0000256" key="5">
    <source>
        <dbReference type="ARBA" id="ARBA00023014"/>
    </source>
</evidence>
<accession>A0ABS2MQM4</accession>
<dbReference type="PANTHER" id="PTHR44379">
    <property type="entry name" value="OXIDOREDUCTASE WITH IRON-SULFUR SUBUNIT"/>
    <property type="match status" value="1"/>
</dbReference>
<dbReference type="InterPro" id="IPR002888">
    <property type="entry name" value="2Fe-2S-bd"/>
</dbReference>
<proteinExistence type="predicted"/>
<dbReference type="RefSeq" id="WP_204663458.1">
    <property type="nucleotide sequence ID" value="NZ_JAFBDT010000007.1"/>
</dbReference>
<evidence type="ECO:0000259" key="6">
    <source>
        <dbReference type="PROSITE" id="PS51085"/>
    </source>
</evidence>
<evidence type="ECO:0000256" key="4">
    <source>
        <dbReference type="ARBA" id="ARBA00023004"/>
    </source>
</evidence>
<evidence type="ECO:0000256" key="3">
    <source>
        <dbReference type="ARBA" id="ARBA00023002"/>
    </source>
</evidence>
<evidence type="ECO:0000256" key="2">
    <source>
        <dbReference type="ARBA" id="ARBA00022723"/>
    </source>
</evidence>
<keyword evidence="2" id="KW-0479">Metal-binding</keyword>
<comment type="caution">
    <text evidence="7">The sequence shown here is derived from an EMBL/GenBank/DDBJ whole genome shotgun (WGS) entry which is preliminary data.</text>
</comment>
<dbReference type="Pfam" id="PF01799">
    <property type="entry name" value="Fer2_2"/>
    <property type="match status" value="1"/>
</dbReference>
<dbReference type="InterPro" id="IPR012675">
    <property type="entry name" value="Beta-grasp_dom_sf"/>
</dbReference>
<dbReference type="InterPro" id="IPR036010">
    <property type="entry name" value="2Fe-2S_ferredoxin-like_sf"/>
</dbReference>
<organism evidence="7 8">
    <name type="scientific">Fusibacter tunisiensis</name>
    <dbReference type="NCBI Taxonomy" id="1008308"/>
    <lineage>
        <taxon>Bacteria</taxon>
        <taxon>Bacillati</taxon>
        <taxon>Bacillota</taxon>
        <taxon>Clostridia</taxon>
        <taxon>Eubacteriales</taxon>
        <taxon>Eubacteriales Family XII. Incertae Sedis</taxon>
        <taxon>Fusibacter</taxon>
    </lineage>
</organism>